<dbReference type="InterPro" id="IPR036390">
    <property type="entry name" value="WH_DNA-bd_sf"/>
</dbReference>
<dbReference type="Proteomes" id="UP000659654">
    <property type="component" value="Unassembled WGS sequence"/>
</dbReference>
<protein>
    <submittedName>
        <fullName evidence="3">(pine wood nematode) hypothetical protein</fullName>
    </submittedName>
</protein>
<dbReference type="InterPro" id="IPR000591">
    <property type="entry name" value="DEP_dom"/>
</dbReference>
<evidence type="ECO:0000313" key="3">
    <source>
        <dbReference type="EMBL" id="CAD5214441.1"/>
    </source>
</evidence>
<dbReference type="AlphaFoldDB" id="A0A7I8WPA6"/>
<name>A0A7I8WPA6_BURXY</name>
<sequence length="329" mass="37745">MFKTEVDAPSTNRMRRCSSNSENIPILSASLTQSQCSSTFKRSDDSGPNTAGRNKFEATRKWTDLIATFIDEVPREDYRRFFRTHTDAFTGQVAADVLTNILPRIFTDRKCERTNGVRVLQKFLEDRIIEDVAGGSEFKDDATLYRLTDLTISKYNLSGPPAKIRRSASLNDKDRQTPVTTRDYSRPVKLTKSGSFKHRFRSFHSKTSQNFSFNSSQVFTPSVQQTPIRPTYDQESPPIPIPNDKRFARVIDFNNDDLESRRKFLDVQLTGLLDGIIADANLSDLERHKRLMEFKHNYPKIFADRYPENSYTAPPTPLLHRIKDFLGGN</sequence>
<organism evidence="3 4">
    <name type="scientific">Bursaphelenchus xylophilus</name>
    <name type="common">Pinewood nematode worm</name>
    <name type="synonym">Aphelenchoides xylophilus</name>
    <dbReference type="NCBI Taxonomy" id="6326"/>
    <lineage>
        <taxon>Eukaryota</taxon>
        <taxon>Metazoa</taxon>
        <taxon>Ecdysozoa</taxon>
        <taxon>Nematoda</taxon>
        <taxon>Chromadorea</taxon>
        <taxon>Rhabditida</taxon>
        <taxon>Tylenchina</taxon>
        <taxon>Tylenchomorpha</taxon>
        <taxon>Aphelenchoidea</taxon>
        <taxon>Aphelenchoididae</taxon>
        <taxon>Bursaphelenchus</taxon>
    </lineage>
</organism>
<feature type="domain" description="DEP" evidence="2">
    <location>
        <begin position="69"/>
        <end position="149"/>
    </location>
</feature>
<dbReference type="SUPFAM" id="SSF46785">
    <property type="entry name" value="Winged helix' DNA-binding domain"/>
    <property type="match status" value="1"/>
</dbReference>
<dbReference type="Gene3D" id="1.10.10.10">
    <property type="entry name" value="Winged helix-like DNA-binding domain superfamily/Winged helix DNA-binding domain"/>
    <property type="match status" value="1"/>
</dbReference>
<dbReference type="PANTHER" id="PTHR16206">
    <property type="entry name" value="DEP DOMAIN-CONTAINING"/>
    <property type="match status" value="1"/>
</dbReference>
<accession>A0A7I8WPA6</accession>
<dbReference type="Proteomes" id="UP000582659">
    <property type="component" value="Unassembled WGS sequence"/>
</dbReference>
<keyword evidence="4" id="KW-1185">Reference proteome</keyword>
<proteinExistence type="predicted"/>
<dbReference type="InterPro" id="IPR036388">
    <property type="entry name" value="WH-like_DNA-bd_sf"/>
</dbReference>
<dbReference type="OrthoDB" id="524326at2759"/>
<dbReference type="SMART" id="SM00049">
    <property type="entry name" value="DEP"/>
    <property type="match status" value="1"/>
</dbReference>
<evidence type="ECO:0000256" key="1">
    <source>
        <dbReference type="SAM" id="MobiDB-lite"/>
    </source>
</evidence>
<dbReference type="CDD" id="cd04371">
    <property type="entry name" value="DEP"/>
    <property type="match status" value="1"/>
</dbReference>
<comment type="caution">
    <text evidence="3">The sequence shown here is derived from an EMBL/GenBank/DDBJ whole genome shotgun (WGS) entry which is preliminary data.</text>
</comment>
<dbReference type="Pfam" id="PF00610">
    <property type="entry name" value="DEP"/>
    <property type="match status" value="1"/>
</dbReference>
<evidence type="ECO:0000313" key="4">
    <source>
        <dbReference type="Proteomes" id="UP000659654"/>
    </source>
</evidence>
<reference evidence="3" key="1">
    <citation type="submission" date="2020-09" db="EMBL/GenBank/DDBJ databases">
        <authorList>
            <person name="Kikuchi T."/>
        </authorList>
    </citation>
    <scope>NUCLEOTIDE SEQUENCE</scope>
    <source>
        <strain evidence="3">Ka4C1</strain>
    </source>
</reference>
<dbReference type="PANTHER" id="PTHR16206:SF4">
    <property type="entry name" value="PROTEIN LET-99"/>
    <property type="match status" value="1"/>
</dbReference>
<evidence type="ECO:0000259" key="2">
    <source>
        <dbReference type="SMART" id="SM00049"/>
    </source>
</evidence>
<dbReference type="GO" id="GO:0035556">
    <property type="term" value="P:intracellular signal transduction"/>
    <property type="evidence" value="ECO:0007669"/>
    <property type="project" value="InterPro"/>
</dbReference>
<gene>
    <name evidence="3" type="ORF">BXYJ_LOCUS3531</name>
</gene>
<dbReference type="EMBL" id="CAJFDI010000002">
    <property type="protein sequence ID" value="CAD5214441.1"/>
    <property type="molecule type" value="Genomic_DNA"/>
</dbReference>
<feature type="region of interest" description="Disordered" evidence="1">
    <location>
        <begin position="163"/>
        <end position="182"/>
    </location>
</feature>
<dbReference type="EMBL" id="CAJFCV020000002">
    <property type="protein sequence ID" value="CAG9094913.1"/>
    <property type="molecule type" value="Genomic_DNA"/>
</dbReference>